<keyword evidence="3" id="KW-1185">Reference proteome</keyword>
<accession>A0A3M7QDE1</accession>
<name>A0A3M7QDE1_BRAPC</name>
<dbReference type="EMBL" id="REGN01006521">
    <property type="protein sequence ID" value="RNA09204.1"/>
    <property type="molecule type" value="Genomic_DNA"/>
</dbReference>
<evidence type="ECO:0000256" key="1">
    <source>
        <dbReference type="SAM" id="Phobius"/>
    </source>
</evidence>
<protein>
    <submittedName>
        <fullName evidence="2">Uncharacterized protein</fullName>
    </submittedName>
</protein>
<sequence length="142" mass="16950">MKKFCEVQNKKTEQIFKINSVNAEWCNIQSCINYRKLYEFLSEPQFAYLNVDFKFASLVFKIKILEESIKNQSKINYNELSFDRLIIIINFNCFVICLLNPLWSNKEWKPQDHRSISSKIEKDMKIKKSSSKFFDLNVINPC</sequence>
<organism evidence="2 3">
    <name type="scientific">Brachionus plicatilis</name>
    <name type="common">Marine rotifer</name>
    <name type="synonym">Brachionus muelleri</name>
    <dbReference type="NCBI Taxonomy" id="10195"/>
    <lineage>
        <taxon>Eukaryota</taxon>
        <taxon>Metazoa</taxon>
        <taxon>Spiralia</taxon>
        <taxon>Gnathifera</taxon>
        <taxon>Rotifera</taxon>
        <taxon>Eurotatoria</taxon>
        <taxon>Monogononta</taxon>
        <taxon>Pseudotrocha</taxon>
        <taxon>Ploima</taxon>
        <taxon>Brachionidae</taxon>
        <taxon>Brachionus</taxon>
    </lineage>
</organism>
<comment type="caution">
    <text evidence="2">The sequence shown here is derived from an EMBL/GenBank/DDBJ whole genome shotgun (WGS) entry which is preliminary data.</text>
</comment>
<proteinExistence type="predicted"/>
<keyword evidence="1" id="KW-0812">Transmembrane</keyword>
<feature type="transmembrane region" description="Helical" evidence="1">
    <location>
        <begin position="85"/>
        <end position="103"/>
    </location>
</feature>
<dbReference type="AlphaFoldDB" id="A0A3M7QDE1"/>
<gene>
    <name evidence="2" type="ORF">BpHYR1_002378</name>
</gene>
<evidence type="ECO:0000313" key="2">
    <source>
        <dbReference type="EMBL" id="RNA09204.1"/>
    </source>
</evidence>
<dbReference type="Proteomes" id="UP000276133">
    <property type="component" value="Unassembled WGS sequence"/>
</dbReference>
<keyword evidence="1" id="KW-0472">Membrane</keyword>
<keyword evidence="1" id="KW-1133">Transmembrane helix</keyword>
<reference evidence="2 3" key="1">
    <citation type="journal article" date="2018" name="Sci. Rep.">
        <title>Genomic signatures of local adaptation to the degree of environmental predictability in rotifers.</title>
        <authorList>
            <person name="Franch-Gras L."/>
            <person name="Hahn C."/>
            <person name="Garcia-Roger E.M."/>
            <person name="Carmona M.J."/>
            <person name="Serra M."/>
            <person name="Gomez A."/>
        </authorList>
    </citation>
    <scope>NUCLEOTIDE SEQUENCE [LARGE SCALE GENOMIC DNA]</scope>
    <source>
        <strain evidence="2">HYR1</strain>
    </source>
</reference>
<evidence type="ECO:0000313" key="3">
    <source>
        <dbReference type="Proteomes" id="UP000276133"/>
    </source>
</evidence>